<reference evidence="2" key="1">
    <citation type="submission" date="2020-01" db="EMBL/GenBank/DDBJ databases">
        <authorList>
            <person name="Mishra B."/>
        </authorList>
    </citation>
    <scope>NUCLEOTIDE SEQUENCE [LARGE SCALE GENOMIC DNA]</scope>
</reference>
<evidence type="ECO:0000313" key="3">
    <source>
        <dbReference type="Proteomes" id="UP000467841"/>
    </source>
</evidence>
<sequence>MFMPSRRPKVMILIWKDRYFSRDPRRSGKRSFGSLVRAELIFYQDMSDERLSRTHGDFDGSRGPGYRAQGLGSSTGWSSRWSSWSSRWLPPSSFAYPVELRPCIKSFHAPHVPYAPECSKRPISKDQTCICMQMQPKTTMNAKEEKRNKI</sequence>
<protein>
    <submittedName>
        <fullName evidence="2">Uncharacterized protein</fullName>
    </submittedName>
</protein>
<gene>
    <name evidence="2" type="ORF">MERR_LOCUS28612</name>
</gene>
<evidence type="ECO:0000313" key="2">
    <source>
        <dbReference type="EMBL" id="CAA7041377.1"/>
    </source>
</evidence>
<feature type="region of interest" description="Disordered" evidence="1">
    <location>
        <begin position="53"/>
        <end position="75"/>
    </location>
</feature>
<accession>A0A6D2JXY4</accession>
<organism evidence="2 3">
    <name type="scientific">Microthlaspi erraticum</name>
    <dbReference type="NCBI Taxonomy" id="1685480"/>
    <lineage>
        <taxon>Eukaryota</taxon>
        <taxon>Viridiplantae</taxon>
        <taxon>Streptophyta</taxon>
        <taxon>Embryophyta</taxon>
        <taxon>Tracheophyta</taxon>
        <taxon>Spermatophyta</taxon>
        <taxon>Magnoliopsida</taxon>
        <taxon>eudicotyledons</taxon>
        <taxon>Gunneridae</taxon>
        <taxon>Pentapetalae</taxon>
        <taxon>rosids</taxon>
        <taxon>malvids</taxon>
        <taxon>Brassicales</taxon>
        <taxon>Brassicaceae</taxon>
        <taxon>Coluteocarpeae</taxon>
        <taxon>Microthlaspi</taxon>
    </lineage>
</organism>
<dbReference type="Proteomes" id="UP000467841">
    <property type="component" value="Unassembled WGS sequence"/>
</dbReference>
<dbReference type="EMBL" id="CACVBM020001243">
    <property type="protein sequence ID" value="CAA7041377.1"/>
    <property type="molecule type" value="Genomic_DNA"/>
</dbReference>
<dbReference type="AlphaFoldDB" id="A0A6D2JXY4"/>
<proteinExistence type="predicted"/>
<name>A0A6D2JXY4_9BRAS</name>
<evidence type="ECO:0000256" key="1">
    <source>
        <dbReference type="SAM" id="MobiDB-lite"/>
    </source>
</evidence>
<keyword evidence="3" id="KW-1185">Reference proteome</keyword>
<comment type="caution">
    <text evidence="2">The sequence shown here is derived from an EMBL/GenBank/DDBJ whole genome shotgun (WGS) entry which is preliminary data.</text>
</comment>